<proteinExistence type="predicted"/>
<gene>
    <name evidence="1" type="ORF">SCALOS_LOCUS11218</name>
</gene>
<organism evidence="1 2">
    <name type="scientific">Scutellospora calospora</name>
    <dbReference type="NCBI Taxonomy" id="85575"/>
    <lineage>
        <taxon>Eukaryota</taxon>
        <taxon>Fungi</taxon>
        <taxon>Fungi incertae sedis</taxon>
        <taxon>Mucoromycota</taxon>
        <taxon>Glomeromycotina</taxon>
        <taxon>Glomeromycetes</taxon>
        <taxon>Diversisporales</taxon>
        <taxon>Gigasporaceae</taxon>
        <taxon>Scutellospora</taxon>
    </lineage>
</organism>
<dbReference type="Proteomes" id="UP000789860">
    <property type="component" value="Unassembled WGS sequence"/>
</dbReference>
<feature type="non-terminal residue" evidence="1">
    <location>
        <position position="1"/>
    </location>
</feature>
<accession>A0ACA9PT94</accession>
<name>A0ACA9PT94_9GLOM</name>
<comment type="caution">
    <text evidence="1">The sequence shown here is derived from an EMBL/GenBank/DDBJ whole genome shotgun (WGS) entry which is preliminary data.</text>
</comment>
<feature type="non-terminal residue" evidence="1">
    <location>
        <position position="39"/>
    </location>
</feature>
<protein>
    <submittedName>
        <fullName evidence="1">9973_t:CDS:1</fullName>
    </submittedName>
</protein>
<keyword evidence="2" id="KW-1185">Reference proteome</keyword>
<evidence type="ECO:0000313" key="2">
    <source>
        <dbReference type="Proteomes" id="UP000789860"/>
    </source>
</evidence>
<reference evidence="1" key="1">
    <citation type="submission" date="2021-06" db="EMBL/GenBank/DDBJ databases">
        <authorList>
            <person name="Kallberg Y."/>
            <person name="Tangrot J."/>
            <person name="Rosling A."/>
        </authorList>
    </citation>
    <scope>NUCLEOTIDE SEQUENCE</scope>
    <source>
        <strain evidence="1">AU212A</strain>
    </source>
</reference>
<sequence length="39" mass="4713">NTNRQGKVYYNKNLTSNYTDNKSKTTYKEDYKKPEDDTF</sequence>
<evidence type="ECO:0000313" key="1">
    <source>
        <dbReference type="EMBL" id="CAG8720031.1"/>
    </source>
</evidence>
<dbReference type="EMBL" id="CAJVPM010047067">
    <property type="protein sequence ID" value="CAG8720031.1"/>
    <property type="molecule type" value="Genomic_DNA"/>
</dbReference>